<dbReference type="PANTHER" id="PTHR34129:SF1">
    <property type="entry name" value="DUF952 DOMAIN-CONTAINING PROTEIN"/>
    <property type="match status" value="1"/>
</dbReference>
<protein>
    <submittedName>
        <fullName evidence="1">DUF952 domain-containing protein</fullName>
    </submittedName>
</protein>
<dbReference type="KEGG" id="tsin:OXH18_02195"/>
<reference evidence="1" key="1">
    <citation type="submission" date="2022-12" db="EMBL/GenBank/DDBJ databases">
        <title>Polyphasic identification of a Novel Hot-Spring Cyanobacterium Ocullathermofonsia sinensis gen nov. sp. nov. and Genomic Insights on its Adaptations to the Thermal Habitat.</title>
        <authorList>
            <person name="Daroch M."/>
            <person name="Tang J."/>
            <person name="Jiang Y."/>
        </authorList>
    </citation>
    <scope>NUCLEOTIDE SEQUENCE</scope>
    <source>
        <strain evidence="1">PKUAC-SCTA174</strain>
    </source>
</reference>
<dbReference type="EMBL" id="CP113797">
    <property type="protein sequence ID" value="WAL60829.1"/>
    <property type="molecule type" value="Genomic_DNA"/>
</dbReference>
<accession>A0A9E9C7X9</accession>
<proteinExistence type="predicted"/>
<dbReference type="Proteomes" id="UP001163152">
    <property type="component" value="Chromosome"/>
</dbReference>
<sequence length="120" mass="13466">MQSVFHITPQQAWNVAQAQGLYRCESLDTEGFIHCSTQLQVIRVANAFYRGQTGLVLLQIDADRLQADLRYDPIETGEAFPHLYGPLNLEAVVQVHPFEPEADGSFELPDTLKRNVNGQP</sequence>
<dbReference type="Pfam" id="PF06108">
    <property type="entry name" value="DUF952"/>
    <property type="match status" value="1"/>
</dbReference>
<dbReference type="AlphaFoldDB" id="A0A9E9C7X9"/>
<name>A0A9E9C7X9_9CYAN</name>
<dbReference type="Gene3D" id="3.20.170.20">
    <property type="entry name" value="Protein of unknown function DUF952"/>
    <property type="match status" value="1"/>
</dbReference>
<dbReference type="RefSeq" id="WP_268610785.1">
    <property type="nucleotide sequence ID" value="NZ_CP113797.1"/>
</dbReference>
<keyword evidence="2" id="KW-1185">Reference proteome</keyword>
<evidence type="ECO:0000313" key="1">
    <source>
        <dbReference type="EMBL" id="WAL60829.1"/>
    </source>
</evidence>
<gene>
    <name evidence="1" type="ORF">OXH18_02195</name>
</gene>
<dbReference type="SUPFAM" id="SSF56399">
    <property type="entry name" value="ADP-ribosylation"/>
    <property type="match status" value="1"/>
</dbReference>
<evidence type="ECO:0000313" key="2">
    <source>
        <dbReference type="Proteomes" id="UP001163152"/>
    </source>
</evidence>
<dbReference type="InterPro" id="IPR009297">
    <property type="entry name" value="DUF952"/>
</dbReference>
<organism evidence="1 2">
    <name type="scientific">Thermocoleostomius sinensis A174</name>
    <dbReference type="NCBI Taxonomy" id="2016057"/>
    <lineage>
        <taxon>Bacteria</taxon>
        <taxon>Bacillati</taxon>
        <taxon>Cyanobacteriota</taxon>
        <taxon>Cyanophyceae</taxon>
        <taxon>Oculatellales</taxon>
        <taxon>Oculatellaceae</taxon>
        <taxon>Thermocoleostomius</taxon>
    </lineage>
</organism>
<dbReference type="PANTHER" id="PTHR34129">
    <property type="entry name" value="BLR1139 PROTEIN"/>
    <property type="match status" value="1"/>
</dbReference>